<proteinExistence type="predicted"/>
<reference evidence="1 2" key="1">
    <citation type="submission" date="2012-05" db="EMBL/GenBank/DDBJ databases">
        <title>Recombination and specialization in a pathogen metapopulation.</title>
        <authorList>
            <person name="Gardiner A."/>
            <person name="Kemen E."/>
            <person name="Schultz-Larsen T."/>
            <person name="MacLean D."/>
            <person name="Van Oosterhout C."/>
            <person name="Jones J.D.G."/>
        </authorList>
    </citation>
    <scope>NUCLEOTIDE SEQUENCE [LARGE SCALE GENOMIC DNA]</scope>
    <source>
        <strain evidence="1 2">Ac Nc2</strain>
    </source>
</reference>
<comment type="caution">
    <text evidence="1">The sequence shown here is derived from an EMBL/GenBank/DDBJ whole genome shotgun (WGS) entry which is preliminary data.</text>
</comment>
<accession>A0A024GES7</accession>
<dbReference type="InParanoid" id="A0A024GES7"/>
<sequence length="158" mass="18675">MSDIHHIEATVPRREMKYERLAMNYVTVNFMFEDENEQRSLTSHLLDIFAHKNATVPDLSSFVWFNVDDAFSFDRIDVDYFFSHFFCYLQIIKWHFTIHMKLSPNVWRSHMTNEHMLPLPHFQPLTPRISNGGMSNAQNVFLTFQPAQRNVTGIIHGI</sequence>
<name>A0A024GES7_9STRA</name>
<gene>
    <name evidence="1" type="ORF">BN9_060730</name>
</gene>
<evidence type="ECO:0000313" key="2">
    <source>
        <dbReference type="Proteomes" id="UP000053237"/>
    </source>
</evidence>
<dbReference type="AlphaFoldDB" id="A0A024GES7"/>
<dbReference type="EMBL" id="CAIX01000092">
    <property type="protein sequence ID" value="CCI45200.1"/>
    <property type="molecule type" value="Genomic_DNA"/>
</dbReference>
<organism evidence="1 2">
    <name type="scientific">Albugo candida</name>
    <dbReference type="NCBI Taxonomy" id="65357"/>
    <lineage>
        <taxon>Eukaryota</taxon>
        <taxon>Sar</taxon>
        <taxon>Stramenopiles</taxon>
        <taxon>Oomycota</taxon>
        <taxon>Peronosporomycetes</taxon>
        <taxon>Albuginales</taxon>
        <taxon>Albuginaceae</taxon>
        <taxon>Albugo</taxon>
    </lineage>
</organism>
<dbReference type="Proteomes" id="UP000053237">
    <property type="component" value="Unassembled WGS sequence"/>
</dbReference>
<protein>
    <submittedName>
        <fullName evidence="1">Uncharacterized protein</fullName>
    </submittedName>
</protein>
<keyword evidence="2" id="KW-1185">Reference proteome</keyword>
<evidence type="ECO:0000313" key="1">
    <source>
        <dbReference type="EMBL" id="CCI45200.1"/>
    </source>
</evidence>